<feature type="compositionally biased region" description="Gly residues" evidence="1">
    <location>
        <begin position="1"/>
        <end position="10"/>
    </location>
</feature>
<feature type="region of interest" description="Disordered" evidence="1">
    <location>
        <begin position="1"/>
        <end position="22"/>
    </location>
</feature>
<evidence type="ECO:0000313" key="2">
    <source>
        <dbReference type="EMBL" id="GAC80434.1"/>
    </source>
</evidence>
<evidence type="ECO:0008006" key="4">
    <source>
        <dbReference type="Google" id="ProtNLM"/>
    </source>
</evidence>
<keyword evidence="3" id="KW-1185">Reference proteome</keyword>
<reference evidence="2 3" key="1">
    <citation type="submission" date="2013-02" db="EMBL/GenBank/DDBJ databases">
        <title>Whole genome shotgun sequence of Gordonia malaquae NBRC 108250.</title>
        <authorList>
            <person name="Yoshida I."/>
            <person name="Hosoyama A."/>
            <person name="Tsuchikane K."/>
            <person name="Ando Y."/>
            <person name="Baba S."/>
            <person name="Ohji S."/>
            <person name="Hamada M."/>
            <person name="Tamura T."/>
            <person name="Yamazoe A."/>
            <person name="Yamazaki S."/>
            <person name="Fujita N."/>
        </authorList>
    </citation>
    <scope>NUCLEOTIDE SEQUENCE [LARGE SCALE GENOMIC DNA]</scope>
    <source>
        <strain evidence="2 3">NBRC 108250</strain>
    </source>
</reference>
<dbReference type="STRING" id="410332.SAMN04488550_0204"/>
<sequence length="366" mass="39855">MSIGSRGPGRYGRSVTSRAYPPLRSAPPAELVTGGRYNFGTYDGPIATINPLDAAGDGLLAGPRRAVRDLGLKEWEAFQLGDDDWFVLGAVYNAKALGLLQVLVVDKRKDTITRFETKLPSPMLSVARGLSGTTSHGDFDGLKISLGNDLPDGTLTVDATRSARGDNPSLSLHTTGDCSPESAAHLVIVHPFADNDALYSHKVMMPMTGSLVLGDERVGFADDHGFLILDDHHGDYPRPMKYDWITAARRADGRVEGFNLTDNQIRNPAEFNENAIWVGNSLDRLPPVTFERPDGPWGMWRARDADGAVDVTFTPVVRSTMHVGPRKVLAEYYAPYGWFSGVIHGENNTLSVDGMYGVGEQKRITV</sequence>
<organism evidence="2 3">
    <name type="scientific">Gordonia malaquae NBRC 108250</name>
    <dbReference type="NCBI Taxonomy" id="1223542"/>
    <lineage>
        <taxon>Bacteria</taxon>
        <taxon>Bacillati</taxon>
        <taxon>Actinomycetota</taxon>
        <taxon>Actinomycetes</taxon>
        <taxon>Mycobacteriales</taxon>
        <taxon>Gordoniaceae</taxon>
        <taxon>Gordonia</taxon>
    </lineage>
</organism>
<evidence type="ECO:0000313" key="3">
    <source>
        <dbReference type="Proteomes" id="UP000035009"/>
    </source>
</evidence>
<dbReference type="EMBL" id="BAOP01000017">
    <property type="protein sequence ID" value="GAC80434.1"/>
    <property type="molecule type" value="Genomic_DNA"/>
</dbReference>
<comment type="caution">
    <text evidence="2">The sequence shown here is derived from an EMBL/GenBank/DDBJ whole genome shotgun (WGS) entry which is preliminary data.</text>
</comment>
<protein>
    <recommendedName>
        <fullName evidence="4">AttH domain-containing protein</fullName>
    </recommendedName>
</protein>
<proteinExistence type="predicted"/>
<gene>
    <name evidence="2" type="ORF">GM1_017_00930</name>
</gene>
<dbReference type="AlphaFoldDB" id="M3VFW8"/>
<dbReference type="PANTHER" id="PTHR35868:SF4">
    <property type="entry name" value="DUF2804 DOMAIN-CONTAINING PROTEIN"/>
    <property type="match status" value="1"/>
</dbReference>
<accession>M3VFW8</accession>
<dbReference type="Pfam" id="PF10974">
    <property type="entry name" value="DUF2804"/>
    <property type="match status" value="1"/>
</dbReference>
<dbReference type="eggNOG" id="COG3250">
    <property type="taxonomic scope" value="Bacteria"/>
</dbReference>
<dbReference type="InterPro" id="IPR021243">
    <property type="entry name" value="DUF2804"/>
</dbReference>
<dbReference type="Proteomes" id="UP000035009">
    <property type="component" value="Unassembled WGS sequence"/>
</dbReference>
<name>M3VFW8_GORML</name>
<evidence type="ECO:0000256" key="1">
    <source>
        <dbReference type="SAM" id="MobiDB-lite"/>
    </source>
</evidence>
<dbReference type="PANTHER" id="PTHR35868">
    <property type="entry name" value="DUF2804 DOMAIN-CONTAINING PROTEIN-RELATED"/>
    <property type="match status" value="1"/>
</dbReference>